<dbReference type="InterPro" id="IPR035906">
    <property type="entry name" value="MetI-like_sf"/>
</dbReference>
<keyword evidence="6 7" id="KW-0472">Membrane</keyword>
<dbReference type="CDD" id="cd06261">
    <property type="entry name" value="TM_PBP2"/>
    <property type="match status" value="1"/>
</dbReference>
<dbReference type="RefSeq" id="WP_197979806.1">
    <property type="nucleotide sequence ID" value="NZ_AP023368.1"/>
</dbReference>
<evidence type="ECO:0000256" key="1">
    <source>
        <dbReference type="ARBA" id="ARBA00004651"/>
    </source>
</evidence>
<organism evidence="9 10">
    <name type="scientific">Anaerocolumna chitinilytica</name>
    <dbReference type="NCBI Taxonomy" id="1727145"/>
    <lineage>
        <taxon>Bacteria</taxon>
        <taxon>Bacillati</taxon>
        <taxon>Bacillota</taxon>
        <taxon>Clostridia</taxon>
        <taxon>Lachnospirales</taxon>
        <taxon>Lachnospiraceae</taxon>
        <taxon>Anaerocolumna</taxon>
    </lineage>
</organism>
<dbReference type="Proteomes" id="UP000515703">
    <property type="component" value="Chromosome"/>
</dbReference>
<proteinExistence type="inferred from homology"/>
<dbReference type="InterPro" id="IPR000515">
    <property type="entry name" value="MetI-like"/>
</dbReference>
<sequence length="310" mass="35102">MDEKQPKYKKKKMKTSLGDKILSTVTYIIYTFFAFVCVYPFYYIFINTISANNLSERGKILFWPQGLHFTNYVNVLKIPGLFQALKVSVARTVLGTALTVIIAAFLGYMFTRDTLWKRKFWYRFVVATMYFNAGIIPWFITMKNLGLTNNFWAYIFPVAVSPFYIVLCKTFVESIPKELQDAAEIDGAGTLRIFRSIILPVIKPILATVAIFTAVSQWNSFQDTLLLVTDSKLYTLQFTLYQYINQASSLKALVNSSTSSANMAASLASAQTATSIRMTVTIIVVTPIILVYPFFQRFFVKGIMIGAVKG</sequence>
<gene>
    <name evidence="9" type="ORF">bsdcttw_39780</name>
</gene>
<dbReference type="GO" id="GO:0005886">
    <property type="term" value="C:plasma membrane"/>
    <property type="evidence" value="ECO:0007669"/>
    <property type="project" value="UniProtKB-SubCell"/>
</dbReference>
<dbReference type="EMBL" id="AP023368">
    <property type="protein sequence ID" value="BCK00938.1"/>
    <property type="molecule type" value="Genomic_DNA"/>
</dbReference>
<dbReference type="Gene3D" id="1.10.3720.10">
    <property type="entry name" value="MetI-like"/>
    <property type="match status" value="1"/>
</dbReference>
<dbReference type="AlphaFoldDB" id="A0A7I8DT91"/>
<feature type="transmembrane region" description="Helical" evidence="7">
    <location>
        <begin position="193"/>
        <end position="215"/>
    </location>
</feature>
<dbReference type="Pfam" id="PF00528">
    <property type="entry name" value="BPD_transp_1"/>
    <property type="match status" value="1"/>
</dbReference>
<feature type="transmembrane region" description="Helical" evidence="7">
    <location>
        <begin position="152"/>
        <end position="172"/>
    </location>
</feature>
<dbReference type="GO" id="GO:0055085">
    <property type="term" value="P:transmembrane transport"/>
    <property type="evidence" value="ECO:0007669"/>
    <property type="project" value="InterPro"/>
</dbReference>
<name>A0A7I8DT91_9FIRM</name>
<keyword evidence="10" id="KW-1185">Reference proteome</keyword>
<reference evidence="9 10" key="2">
    <citation type="submission" date="2020-08" db="EMBL/GenBank/DDBJ databases">
        <authorList>
            <person name="Ueki A."/>
            <person name="Tonouchi A."/>
        </authorList>
    </citation>
    <scope>NUCLEOTIDE SEQUENCE [LARGE SCALE GENOMIC DNA]</scope>
    <source>
        <strain evidence="9 10">CTTW</strain>
    </source>
</reference>
<comment type="similarity">
    <text evidence="7">Belongs to the binding-protein-dependent transport system permease family.</text>
</comment>
<evidence type="ECO:0000256" key="4">
    <source>
        <dbReference type="ARBA" id="ARBA00022692"/>
    </source>
</evidence>
<feature type="transmembrane region" description="Helical" evidence="7">
    <location>
        <begin position="21"/>
        <end position="45"/>
    </location>
</feature>
<feature type="transmembrane region" description="Helical" evidence="7">
    <location>
        <begin position="89"/>
        <end position="108"/>
    </location>
</feature>
<evidence type="ECO:0000256" key="6">
    <source>
        <dbReference type="ARBA" id="ARBA00023136"/>
    </source>
</evidence>
<keyword evidence="3" id="KW-1003">Cell membrane</keyword>
<keyword evidence="2 7" id="KW-0813">Transport</keyword>
<keyword evidence="4 7" id="KW-0812">Transmembrane</keyword>
<dbReference type="PANTHER" id="PTHR43744:SF9">
    <property type="entry name" value="POLYGALACTURONAN_RHAMNOGALACTURONAN TRANSPORT SYSTEM PERMEASE PROTEIN YTCP"/>
    <property type="match status" value="1"/>
</dbReference>
<feature type="transmembrane region" description="Helical" evidence="7">
    <location>
        <begin position="120"/>
        <end position="140"/>
    </location>
</feature>
<feature type="domain" description="ABC transmembrane type-1" evidence="8">
    <location>
        <begin position="85"/>
        <end position="289"/>
    </location>
</feature>
<accession>A0A7I8DT91</accession>
<dbReference type="KEGG" id="acht:bsdcttw_39780"/>
<feature type="transmembrane region" description="Helical" evidence="7">
    <location>
        <begin position="276"/>
        <end position="295"/>
    </location>
</feature>
<protein>
    <submittedName>
        <fullName evidence="9">Sugar ABC transporter permease</fullName>
    </submittedName>
</protein>
<evidence type="ECO:0000256" key="2">
    <source>
        <dbReference type="ARBA" id="ARBA00022448"/>
    </source>
</evidence>
<comment type="subcellular location">
    <subcellularLocation>
        <location evidence="1 7">Cell membrane</location>
        <topology evidence="1 7">Multi-pass membrane protein</topology>
    </subcellularLocation>
</comment>
<evidence type="ECO:0000259" key="8">
    <source>
        <dbReference type="PROSITE" id="PS50928"/>
    </source>
</evidence>
<dbReference type="PANTHER" id="PTHR43744">
    <property type="entry name" value="ABC TRANSPORTER PERMEASE PROTEIN MG189-RELATED-RELATED"/>
    <property type="match status" value="1"/>
</dbReference>
<dbReference type="PROSITE" id="PS50928">
    <property type="entry name" value="ABC_TM1"/>
    <property type="match status" value="1"/>
</dbReference>
<keyword evidence="5 7" id="KW-1133">Transmembrane helix</keyword>
<evidence type="ECO:0000313" key="9">
    <source>
        <dbReference type="EMBL" id="BCK00938.1"/>
    </source>
</evidence>
<evidence type="ECO:0000256" key="5">
    <source>
        <dbReference type="ARBA" id="ARBA00022989"/>
    </source>
</evidence>
<evidence type="ECO:0000313" key="10">
    <source>
        <dbReference type="Proteomes" id="UP000515703"/>
    </source>
</evidence>
<reference evidence="9 10" key="1">
    <citation type="submission" date="2020-08" db="EMBL/GenBank/DDBJ databases">
        <title>Draft genome sequencing of an Anaerocolumna strain isolated from anoxic soil subjected to BSD treatment.</title>
        <authorList>
            <person name="Uek A."/>
            <person name="Tonouchi A."/>
        </authorList>
    </citation>
    <scope>NUCLEOTIDE SEQUENCE [LARGE SCALE GENOMIC DNA]</scope>
    <source>
        <strain evidence="9 10">CTTW</strain>
    </source>
</reference>
<dbReference type="SUPFAM" id="SSF161098">
    <property type="entry name" value="MetI-like"/>
    <property type="match status" value="1"/>
</dbReference>
<evidence type="ECO:0000256" key="7">
    <source>
        <dbReference type="RuleBase" id="RU363032"/>
    </source>
</evidence>
<evidence type="ECO:0000256" key="3">
    <source>
        <dbReference type="ARBA" id="ARBA00022475"/>
    </source>
</evidence>